<dbReference type="SUPFAM" id="SSF51445">
    <property type="entry name" value="(Trans)glycosidases"/>
    <property type="match status" value="1"/>
</dbReference>
<reference evidence="6 7" key="1">
    <citation type="journal article" date="2021" name="Nat. Plants">
        <title>The Taxus genome provides insights into paclitaxel biosynthesis.</title>
        <authorList>
            <person name="Xiong X."/>
            <person name="Gou J."/>
            <person name="Liao Q."/>
            <person name="Li Y."/>
            <person name="Zhou Q."/>
            <person name="Bi G."/>
            <person name="Li C."/>
            <person name="Du R."/>
            <person name="Wang X."/>
            <person name="Sun T."/>
            <person name="Guo L."/>
            <person name="Liang H."/>
            <person name="Lu P."/>
            <person name="Wu Y."/>
            <person name="Zhang Z."/>
            <person name="Ro D.K."/>
            <person name="Shang Y."/>
            <person name="Huang S."/>
            <person name="Yan J."/>
        </authorList>
    </citation>
    <scope>NUCLEOTIDE SEQUENCE [LARGE SCALE GENOMIC DNA]</scope>
    <source>
        <strain evidence="6">Ta-2019</strain>
    </source>
</reference>
<dbReference type="PANTHER" id="PTHR23421">
    <property type="entry name" value="BETA-GALACTOSIDASE RELATED"/>
    <property type="match status" value="1"/>
</dbReference>
<feature type="non-terminal residue" evidence="6">
    <location>
        <position position="205"/>
    </location>
</feature>
<feature type="non-terminal residue" evidence="6">
    <location>
        <position position="1"/>
    </location>
</feature>
<evidence type="ECO:0000256" key="1">
    <source>
        <dbReference type="ARBA" id="ARBA00001412"/>
    </source>
</evidence>
<dbReference type="InterPro" id="IPR001944">
    <property type="entry name" value="Glycoside_Hdrlase_35"/>
</dbReference>
<dbReference type="PRINTS" id="PR00742">
    <property type="entry name" value="GLHYDRLASE35"/>
</dbReference>
<dbReference type="GO" id="GO:0004565">
    <property type="term" value="F:beta-galactosidase activity"/>
    <property type="evidence" value="ECO:0007669"/>
    <property type="project" value="UniProtKB-EC"/>
</dbReference>
<dbReference type="Pfam" id="PF01301">
    <property type="entry name" value="Glyco_hydro_35"/>
    <property type="match status" value="1"/>
</dbReference>
<dbReference type="EC" id="3.2.1.23" evidence="3"/>
<dbReference type="InterPro" id="IPR017853">
    <property type="entry name" value="GH"/>
</dbReference>
<keyword evidence="4" id="KW-0732">Signal</keyword>
<gene>
    <name evidence="6" type="ORF">KI387_043141</name>
</gene>
<evidence type="ECO:0000313" key="7">
    <source>
        <dbReference type="Proteomes" id="UP000824469"/>
    </source>
</evidence>
<dbReference type="Gene3D" id="3.20.20.80">
    <property type="entry name" value="Glycosidases"/>
    <property type="match status" value="1"/>
</dbReference>
<dbReference type="AlphaFoldDB" id="A0AA38C2N7"/>
<feature type="domain" description="Glycoside hydrolase 35 catalytic" evidence="5">
    <location>
        <begin position="28"/>
        <end position="177"/>
    </location>
</feature>
<feature type="signal peptide" evidence="4">
    <location>
        <begin position="1"/>
        <end position="16"/>
    </location>
</feature>
<dbReference type="Proteomes" id="UP000824469">
    <property type="component" value="Unassembled WGS sequence"/>
</dbReference>
<name>A0AA38C2N7_TAXCH</name>
<dbReference type="InterPro" id="IPR031330">
    <property type="entry name" value="Gly_Hdrlase_35_cat"/>
</dbReference>
<protein>
    <recommendedName>
        <fullName evidence="3">beta-galactosidase</fullName>
        <ecNumber evidence="3">3.2.1.23</ecNumber>
    </recommendedName>
</protein>
<evidence type="ECO:0000313" key="6">
    <source>
        <dbReference type="EMBL" id="KAH9291673.1"/>
    </source>
</evidence>
<accession>A0AA38C2N7</accession>
<evidence type="ECO:0000256" key="4">
    <source>
        <dbReference type="SAM" id="SignalP"/>
    </source>
</evidence>
<comment type="similarity">
    <text evidence="2">Belongs to the glycosyl hydrolase 35 family.</text>
</comment>
<dbReference type="OMA" id="NITHFFE"/>
<comment type="caution">
    <text evidence="6">The sequence shown here is derived from an EMBL/GenBank/DDBJ whole genome shotgun (WGS) entry which is preliminary data.</text>
</comment>
<proteinExistence type="inferred from homology"/>
<dbReference type="EMBL" id="JAHRHJ020003465">
    <property type="protein sequence ID" value="KAH9291673.1"/>
    <property type="molecule type" value="Genomic_DNA"/>
</dbReference>
<evidence type="ECO:0000256" key="3">
    <source>
        <dbReference type="ARBA" id="ARBA00012756"/>
    </source>
</evidence>
<sequence>TIVGLCLWVCTYVAKGQNASEVTYDGTSLIINGQRKLLISGSIHYPRSTPQMWPGLIDKAKEGGLDCIQTYVFWNMHEPQQGKFNFEGRFDLVAFVKLIHSKGLYVSLRIGPYIESEWNYGGFPYWLHDIPDIIFRTDNEPFKRYMQRFTTMIVDMMKAEGLFASQGGPIIITQINTCNGMYCGDTFIGPNSNKKPRMWTEAWTG</sequence>
<organism evidence="6 7">
    <name type="scientific">Taxus chinensis</name>
    <name type="common">Chinese yew</name>
    <name type="synonym">Taxus wallichiana var. chinensis</name>
    <dbReference type="NCBI Taxonomy" id="29808"/>
    <lineage>
        <taxon>Eukaryota</taxon>
        <taxon>Viridiplantae</taxon>
        <taxon>Streptophyta</taxon>
        <taxon>Embryophyta</taxon>
        <taxon>Tracheophyta</taxon>
        <taxon>Spermatophyta</taxon>
        <taxon>Pinopsida</taxon>
        <taxon>Pinidae</taxon>
        <taxon>Conifers II</taxon>
        <taxon>Cupressales</taxon>
        <taxon>Taxaceae</taxon>
        <taxon>Taxus</taxon>
    </lineage>
</organism>
<dbReference type="GO" id="GO:0005975">
    <property type="term" value="P:carbohydrate metabolic process"/>
    <property type="evidence" value="ECO:0007669"/>
    <property type="project" value="InterPro"/>
</dbReference>
<evidence type="ECO:0000259" key="5">
    <source>
        <dbReference type="Pfam" id="PF01301"/>
    </source>
</evidence>
<feature type="chain" id="PRO_5041469488" description="beta-galactosidase" evidence="4">
    <location>
        <begin position="17"/>
        <end position="205"/>
    </location>
</feature>
<keyword evidence="7" id="KW-1185">Reference proteome</keyword>
<comment type="catalytic activity">
    <reaction evidence="1">
        <text>Hydrolysis of terminal non-reducing beta-D-galactose residues in beta-D-galactosides.</text>
        <dbReference type="EC" id="3.2.1.23"/>
    </reaction>
</comment>
<evidence type="ECO:0000256" key="2">
    <source>
        <dbReference type="ARBA" id="ARBA00009809"/>
    </source>
</evidence>